<dbReference type="PANTHER" id="PTHR42724">
    <property type="entry name" value="TETRAACYLDISACCHARIDE 4'-KINASE"/>
    <property type="match status" value="1"/>
</dbReference>
<evidence type="ECO:0000256" key="3">
    <source>
        <dbReference type="ARBA" id="ARBA00012071"/>
    </source>
</evidence>
<evidence type="ECO:0000256" key="13">
    <source>
        <dbReference type="HAMAP-Rule" id="MF_00409"/>
    </source>
</evidence>
<dbReference type="Pfam" id="PF02606">
    <property type="entry name" value="LpxK"/>
    <property type="match status" value="1"/>
</dbReference>
<comment type="caution">
    <text evidence="14">The sequence shown here is derived from an EMBL/GenBank/DDBJ whole genome shotgun (WGS) entry which is preliminary data.</text>
</comment>
<keyword evidence="8 13" id="KW-0547">Nucleotide-binding</keyword>
<comment type="similarity">
    <text evidence="13">Belongs to the LpxK family.</text>
</comment>
<evidence type="ECO:0000313" key="15">
    <source>
        <dbReference type="Proteomes" id="UP000246132"/>
    </source>
</evidence>
<comment type="function">
    <text evidence="1 13">Transfers the gamma-phosphate of ATP to the 4'-position of a tetraacyldisaccharide 1-phosphate intermediate (termed DS-1-P) to form tetraacyldisaccharide 1,4'-bis-phosphate (lipid IVA).</text>
</comment>
<organism evidence="14 15">
    <name type="scientific">Oceaniradius stylonematis</name>
    <dbReference type="NCBI Taxonomy" id="2184161"/>
    <lineage>
        <taxon>Bacteria</taxon>
        <taxon>Pseudomonadati</taxon>
        <taxon>Pseudomonadota</taxon>
        <taxon>Alphaproteobacteria</taxon>
        <taxon>Hyphomicrobiales</taxon>
        <taxon>Ahrensiaceae</taxon>
        <taxon>Oceaniradius</taxon>
    </lineage>
</organism>
<dbReference type="GO" id="GO:0005524">
    <property type="term" value="F:ATP binding"/>
    <property type="evidence" value="ECO:0007669"/>
    <property type="project" value="UniProtKB-UniRule"/>
</dbReference>
<dbReference type="PANTHER" id="PTHR42724:SF1">
    <property type="entry name" value="TETRAACYLDISACCHARIDE 4'-KINASE, MITOCHONDRIAL-RELATED"/>
    <property type="match status" value="1"/>
</dbReference>
<dbReference type="RefSeq" id="WP_109769343.1">
    <property type="nucleotide sequence ID" value="NZ_QFWV02000004.1"/>
</dbReference>
<evidence type="ECO:0000256" key="5">
    <source>
        <dbReference type="ARBA" id="ARBA00022516"/>
    </source>
</evidence>
<dbReference type="OrthoDB" id="9766423at2"/>
<evidence type="ECO:0000256" key="6">
    <source>
        <dbReference type="ARBA" id="ARBA00022556"/>
    </source>
</evidence>
<dbReference type="InterPro" id="IPR027417">
    <property type="entry name" value="P-loop_NTPase"/>
</dbReference>
<dbReference type="GO" id="GO:0009244">
    <property type="term" value="P:lipopolysaccharide core region biosynthetic process"/>
    <property type="evidence" value="ECO:0007669"/>
    <property type="project" value="TreeGrafter"/>
</dbReference>
<keyword evidence="7 13" id="KW-0808">Transferase</keyword>
<reference evidence="14 15" key="1">
    <citation type="journal article" date="2018" name="Int. J. Syst. Bacteriol.">
        <title>Oceaniradius stylonemae gen. nov., sp. nov., isolated from a red alga, Stylonema cornu-cervi.</title>
        <authorList>
            <person name="Jeong S."/>
        </authorList>
    </citation>
    <scope>NUCLEOTIDE SEQUENCE [LARGE SCALE GENOMIC DNA]</scope>
    <source>
        <strain evidence="14 15">StC1</strain>
    </source>
</reference>
<dbReference type="InterPro" id="IPR003758">
    <property type="entry name" value="LpxK"/>
</dbReference>
<accession>A0A3A8APJ5</accession>
<dbReference type="GO" id="GO:0009245">
    <property type="term" value="P:lipid A biosynthetic process"/>
    <property type="evidence" value="ECO:0007669"/>
    <property type="project" value="UniProtKB-UniRule"/>
</dbReference>
<name>A0A3A8APJ5_9HYPH</name>
<keyword evidence="9 13" id="KW-0418">Kinase</keyword>
<evidence type="ECO:0000256" key="8">
    <source>
        <dbReference type="ARBA" id="ARBA00022741"/>
    </source>
</evidence>
<proteinExistence type="inferred from homology"/>
<keyword evidence="6 13" id="KW-0441">Lipid A biosynthesis</keyword>
<keyword evidence="11 13" id="KW-0443">Lipid metabolism</keyword>
<dbReference type="SUPFAM" id="SSF52540">
    <property type="entry name" value="P-loop containing nucleoside triphosphate hydrolases"/>
    <property type="match status" value="1"/>
</dbReference>
<evidence type="ECO:0000256" key="2">
    <source>
        <dbReference type="ARBA" id="ARBA00004870"/>
    </source>
</evidence>
<keyword evidence="15" id="KW-1185">Reference proteome</keyword>
<dbReference type="UniPathway" id="UPA00359">
    <property type="reaction ID" value="UER00482"/>
</dbReference>
<evidence type="ECO:0000256" key="9">
    <source>
        <dbReference type="ARBA" id="ARBA00022777"/>
    </source>
</evidence>
<sequence>MAGNEAPPFWYEKPGFNARLLAPAALVYGAVARRRMDRDVAARVNAPVLCIGNLTVGGTGKTPTAITIAKAAEKHRYRPGIVSRGYGGGHVRPHRVDPELDTARSVGDEALLLARAAPTVIGANRAHSAQALIDDGADFIIMDDGFQSRSLHMDYALITLDARRGIGNGRVIPAGPLRAPLRDQMRLADAVLRIGDGDRGDRVIRAAARAGKPVMQAHLRPANVRAISGRQVLAYCGIGDPGKFYETLHHYGCMLAATRSFGDHHMFTDADARALIGKADAEGLELVTTEKDAVRLSHREGPLAELRARTHVLPVALTFETAADMDAIITATERRYQQRRLER</sequence>
<dbReference type="NCBIfam" id="TIGR00682">
    <property type="entry name" value="lpxK"/>
    <property type="match status" value="1"/>
</dbReference>
<comment type="catalytic activity">
    <reaction evidence="13">
        <text>a lipid A disaccharide + ATP = a lipid IVA + ADP + H(+)</text>
        <dbReference type="Rhea" id="RHEA:67840"/>
        <dbReference type="ChEBI" id="CHEBI:15378"/>
        <dbReference type="ChEBI" id="CHEBI:30616"/>
        <dbReference type="ChEBI" id="CHEBI:176343"/>
        <dbReference type="ChEBI" id="CHEBI:176425"/>
        <dbReference type="ChEBI" id="CHEBI:456216"/>
        <dbReference type="EC" id="2.7.1.130"/>
    </reaction>
</comment>
<dbReference type="Proteomes" id="UP000246132">
    <property type="component" value="Unassembled WGS sequence"/>
</dbReference>
<evidence type="ECO:0000256" key="1">
    <source>
        <dbReference type="ARBA" id="ARBA00002274"/>
    </source>
</evidence>
<dbReference type="EMBL" id="QFWV02000004">
    <property type="protein sequence ID" value="RKF07843.1"/>
    <property type="molecule type" value="Genomic_DNA"/>
</dbReference>
<feature type="binding site" evidence="13">
    <location>
        <begin position="55"/>
        <end position="62"/>
    </location>
    <ligand>
        <name>ATP</name>
        <dbReference type="ChEBI" id="CHEBI:30616"/>
    </ligand>
</feature>
<dbReference type="AlphaFoldDB" id="A0A3A8APJ5"/>
<evidence type="ECO:0000256" key="12">
    <source>
        <dbReference type="ARBA" id="ARBA00029757"/>
    </source>
</evidence>
<comment type="pathway">
    <text evidence="2 13">Glycolipid biosynthesis; lipid IV(A) biosynthesis; lipid IV(A) from (3R)-3-hydroxytetradecanoyl-[acyl-carrier-protein] and UDP-N-acetyl-alpha-D-glucosamine: step 6/6.</text>
</comment>
<dbReference type="EC" id="2.7.1.130" evidence="3 13"/>
<evidence type="ECO:0000256" key="10">
    <source>
        <dbReference type="ARBA" id="ARBA00022840"/>
    </source>
</evidence>
<evidence type="ECO:0000256" key="11">
    <source>
        <dbReference type="ARBA" id="ARBA00023098"/>
    </source>
</evidence>
<evidence type="ECO:0000313" key="14">
    <source>
        <dbReference type="EMBL" id="RKF07843.1"/>
    </source>
</evidence>
<gene>
    <name evidence="13" type="primary">lpxK</name>
    <name evidence="14" type="ORF">DEM25_003770</name>
</gene>
<evidence type="ECO:0000256" key="7">
    <source>
        <dbReference type="ARBA" id="ARBA00022679"/>
    </source>
</evidence>
<keyword evidence="10 13" id="KW-0067">ATP-binding</keyword>
<dbReference type="HAMAP" id="MF_00409">
    <property type="entry name" value="LpxK"/>
    <property type="match status" value="1"/>
</dbReference>
<dbReference type="GO" id="GO:0005886">
    <property type="term" value="C:plasma membrane"/>
    <property type="evidence" value="ECO:0007669"/>
    <property type="project" value="TreeGrafter"/>
</dbReference>
<dbReference type="GO" id="GO:0009029">
    <property type="term" value="F:lipid-A 4'-kinase activity"/>
    <property type="evidence" value="ECO:0007669"/>
    <property type="project" value="UniProtKB-UniRule"/>
</dbReference>
<evidence type="ECO:0000256" key="4">
    <source>
        <dbReference type="ARBA" id="ARBA00016436"/>
    </source>
</evidence>
<protein>
    <recommendedName>
        <fullName evidence="4 13">Tetraacyldisaccharide 4'-kinase</fullName>
        <ecNumber evidence="3 13">2.7.1.130</ecNumber>
    </recommendedName>
    <alternativeName>
        <fullName evidence="12 13">Lipid A 4'-kinase</fullName>
    </alternativeName>
</protein>
<keyword evidence="5 13" id="KW-0444">Lipid biosynthesis</keyword>